<dbReference type="SUPFAM" id="SSF52091">
    <property type="entry name" value="SpoIIaa-like"/>
    <property type="match status" value="1"/>
</dbReference>
<feature type="domain" description="STAS" evidence="6">
    <location>
        <begin position="443"/>
        <end position="554"/>
    </location>
</feature>
<feature type="transmembrane region" description="Helical" evidence="5">
    <location>
        <begin position="58"/>
        <end position="87"/>
    </location>
</feature>
<accession>A0A412GU75</accession>
<dbReference type="Proteomes" id="UP000718012">
    <property type="component" value="Unassembled WGS sequence"/>
</dbReference>
<dbReference type="GO" id="GO:0055085">
    <property type="term" value="P:transmembrane transport"/>
    <property type="evidence" value="ECO:0007669"/>
    <property type="project" value="InterPro"/>
</dbReference>
<dbReference type="RefSeq" id="WP_118483459.1">
    <property type="nucleotide sequence ID" value="NZ_CALUHW010000099.1"/>
</dbReference>
<feature type="transmembrane region" description="Helical" evidence="5">
    <location>
        <begin position="126"/>
        <end position="146"/>
    </location>
</feature>
<sequence length="566" mass="61340">MVKLDFQPKLFSTLKNYTKTDFTTDLMAGIIVGIVALPLAIAFGIASGVSPEKGIITAIVAGFIISFLGGSKVQIGGPTGAFIVIIYGIIQEYGIEGLMVATMMAGVLLILLGVFKLGTIIKFIPYPIIVGFTSGIAVTIFTTQIADIFGLQFGGEKVPGDFIGKWILYFHHFDTVNWWNVIVSLVSIFIIAITPKFSKKIPGSLIAIILVTVGVYLLKMYGGITCIDTIGDRFSIKAQLPAAAVPALDWEAIKNLFPVAITIAVLGAIESLLSATVADGVIGDRHDSNTELIAQGIANFVSPIFGGIPATGAIARTMTNINNGGKSPVSGIVHAVVLLLILLFLMPLAQYIPMACLAGVLVIVSYNMSGWRVFKGLLKNPKSDVTVLLITFFLTVIFDLTVAIEVGLVIACVLFMKRVMETTQISVITDEIDPNKESDLEVHEEHLIIPNGVEVYEINGPYFFGIATKFEEIMARLGDRPKIRIIRMRKVPFIDSTGIHNLTTLCEMSQKENIHIILSGVNERVHAVLEKSGFYELLGKENICSNINEALEVATREIAEFDEGNK</sequence>
<dbReference type="InterPro" id="IPR002645">
    <property type="entry name" value="STAS_dom"/>
</dbReference>
<feature type="transmembrane region" description="Helical" evidence="5">
    <location>
        <begin position="388"/>
        <end position="416"/>
    </location>
</feature>
<keyword evidence="9" id="KW-1185">Reference proteome</keyword>
<gene>
    <name evidence="7" type="primary">sulP</name>
    <name evidence="8" type="ORF">DWY20_04330</name>
    <name evidence="7" type="ORF">K8U81_11740</name>
</gene>
<dbReference type="AlphaFoldDB" id="A0A412GU75"/>
<dbReference type="PROSITE" id="PS50801">
    <property type="entry name" value="STAS"/>
    <property type="match status" value="1"/>
</dbReference>
<evidence type="ECO:0000313" key="8">
    <source>
        <dbReference type="EMBL" id="RGR98388.1"/>
    </source>
</evidence>
<dbReference type="GO" id="GO:0016020">
    <property type="term" value="C:membrane"/>
    <property type="evidence" value="ECO:0007669"/>
    <property type="project" value="UniProtKB-SubCell"/>
</dbReference>
<feature type="transmembrane region" description="Helical" evidence="5">
    <location>
        <begin position="292"/>
        <end position="315"/>
    </location>
</feature>
<comment type="subcellular location">
    <subcellularLocation>
        <location evidence="1">Membrane</location>
        <topology evidence="1">Multi-pass membrane protein</topology>
    </subcellularLocation>
</comment>
<reference evidence="8 9" key="1">
    <citation type="submission" date="2018-08" db="EMBL/GenBank/DDBJ databases">
        <title>A genome reference for cultivated species of the human gut microbiota.</title>
        <authorList>
            <person name="Zou Y."/>
            <person name="Xue W."/>
            <person name="Luo G."/>
        </authorList>
    </citation>
    <scope>NUCLEOTIDE SEQUENCE [LARGE SCALE GENOMIC DNA]</scope>
    <source>
        <strain evidence="8 9">AF24-2</strain>
    </source>
</reference>
<reference evidence="7" key="3">
    <citation type="submission" date="2021-09" db="EMBL/GenBank/DDBJ databases">
        <authorList>
            <person name="Gilroy R."/>
        </authorList>
    </citation>
    <scope>NUCLEOTIDE SEQUENCE</scope>
    <source>
        <strain evidence="7">CHK165-8395</strain>
    </source>
</reference>
<dbReference type="EMBL" id="QRUU01000012">
    <property type="protein sequence ID" value="RGR98388.1"/>
    <property type="molecule type" value="Genomic_DNA"/>
</dbReference>
<feature type="transmembrane region" description="Helical" evidence="5">
    <location>
        <begin position="93"/>
        <end position="114"/>
    </location>
</feature>
<feature type="transmembrane region" description="Helical" evidence="5">
    <location>
        <begin position="256"/>
        <end position="280"/>
    </location>
</feature>
<keyword evidence="3 5" id="KW-1133">Transmembrane helix</keyword>
<feature type="transmembrane region" description="Helical" evidence="5">
    <location>
        <begin position="327"/>
        <end position="346"/>
    </location>
</feature>
<dbReference type="Proteomes" id="UP000285864">
    <property type="component" value="Unassembled WGS sequence"/>
</dbReference>
<dbReference type="Pfam" id="PF00916">
    <property type="entry name" value="Sulfate_transp"/>
    <property type="match status" value="1"/>
</dbReference>
<feature type="transmembrane region" description="Helical" evidence="5">
    <location>
        <begin position="26"/>
        <end position="46"/>
    </location>
</feature>
<dbReference type="Gene3D" id="3.30.750.24">
    <property type="entry name" value="STAS domain"/>
    <property type="match status" value="1"/>
</dbReference>
<comment type="caution">
    <text evidence="8">The sequence shown here is derived from an EMBL/GenBank/DDBJ whole genome shotgun (WGS) entry which is preliminary data.</text>
</comment>
<evidence type="ECO:0000256" key="1">
    <source>
        <dbReference type="ARBA" id="ARBA00004141"/>
    </source>
</evidence>
<dbReference type="InterPro" id="IPR011547">
    <property type="entry name" value="SLC26A/SulP_dom"/>
</dbReference>
<keyword evidence="4 5" id="KW-0472">Membrane</keyword>
<protein>
    <submittedName>
        <fullName evidence="8">STAS domain-containing protein</fullName>
    </submittedName>
    <submittedName>
        <fullName evidence="7">Sulfate permease</fullName>
    </submittedName>
</protein>
<dbReference type="NCBIfam" id="TIGR00815">
    <property type="entry name" value="sulP"/>
    <property type="match status" value="1"/>
</dbReference>
<feature type="transmembrane region" description="Helical" evidence="5">
    <location>
        <begin position="176"/>
        <end position="193"/>
    </location>
</feature>
<evidence type="ECO:0000259" key="6">
    <source>
        <dbReference type="PROSITE" id="PS50801"/>
    </source>
</evidence>
<feature type="transmembrane region" description="Helical" evidence="5">
    <location>
        <begin position="351"/>
        <end position="368"/>
    </location>
</feature>
<evidence type="ECO:0000313" key="9">
    <source>
        <dbReference type="Proteomes" id="UP000285864"/>
    </source>
</evidence>
<name>A0A412GU75_9BACT</name>
<keyword evidence="2 5" id="KW-0812">Transmembrane</keyword>
<evidence type="ECO:0000256" key="3">
    <source>
        <dbReference type="ARBA" id="ARBA00022989"/>
    </source>
</evidence>
<organism evidence="8 9">
    <name type="scientific">Phocaeicola coprocola</name>
    <dbReference type="NCBI Taxonomy" id="310298"/>
    <lineage>
        <taxon>Bacteria</taxon>
        <taxon>Pseudomonadati</taxon>
        <taxon>Bacteroidota</taxon>
        <taxon>Bacteroidia</taxon>
        <taxon>Bacteroidales</taxon>
        <taxon>Bacteroidaceae</taxon>
        <taxon>Phocaeicola</taxon>
    </lineage>
</organism>
<dbReference type="CDD" id="cd07042">
    <property type="entry name" value="STAS_SulP_like_sulfate_transporter"/>
    <property type="match status" value="1"/>
</dbReference>
<evidence type="ECO:0000256" key="5">
    <source>
        <dbReference type="SAM" id="Phobius"/>
    </source>
</evidence>
<evidence type="ECO:0000256" key="4">
    <source>
        <dbReference type="ARBA" id="ARBA00023136"/>
    </source>
</evidence>
<proteinExistence type="predicted"/>
<evidence type="ECO:0000313" key="7">
    <source>
        <dbReference type="EMBL" id="HJF08833.1"/>
    </source>
</evidence>
<dbReference type="PANTHER" id="PTHR11814">
    <property type="entry name" value="SULFATE TRANSPORTER"/>
    <property type="match status" value="1"/>
</dbReference>
<feature type="transmembrane region" description="Helical" evidence="5">
    <location>
        <begin position="205"/>
        <end position="224"/>
    </location>
</feature>
<reference evidence="7" key="2">
    <citation type="journal article" date="2021" name="PeerJ">
        <title>Extensive microbial diversity within the chicken gut microbiome revealed by metagenomics and culture.</title>
        <authorList>
            <person name="Gilroy R."/>
            <person name="Ravi A."/>
            <person name="Getino M."/>
            <person name="Pursley I."/>
            <person name="Horton D.L."/>
            <person name="Alikhan N.F."/>
            <person name="Baker D."/>
            <person name="Gharbi K."/>
            <person name="Hall N."/>
            <person name="Watson M."/>
            <person name="Adriaenssens E.M."/>
            <person name="Foster-Nyarko E."/>
            <person name="Jarju S."/>
            <person name="Secka A."/>
            <person name="Antonio M."/>
            <person name="Oren A."/>
            <person name="Chaudhuri R.R."/>
            <person name="La Ragione R."/>
            <person name="Hildebrand F."/>
            <person name="Pallen M.J."/>
        </authorList>
    </citation>
    <scope>NUCLEOTIDE SEQUENCE</scope>
    <source>
        <strain evidence="7">CHK165-8395</strain>
    </source>
</reference>
<evidence type="ECO:0000256" key="2">
    <source>
        <dbReference type="ARBA" id="ARBA00022692"/>
    </source>
</evidence>
<dbReference type="EMBL" id="DYXD01000256">
    <property type="protein sequence ID" value="HJF08833.1"/>
    <property type="molecule type" value="Genomic_DNA"/>
</dbReference>
<dbReference type="InterPro" id="IPR001902">
    <property type="entry name" value="SLC26A/SulP_fam"/>
</dbReference>
<dbReference type="InterPro" id="IPR036513">
    <property type="entry name" value="STAS_dom_sf"/>
</dbReference>
<dbReference type="Pfam" id="PF01740">
    <property type="entry name" value="STAS"/>
    <property type="match status" value="1"/>
</dbReference>